<feature type="compositionally biased region" description="Polar residues" evidence="1">
    <location>
        <begin position="39"/>
        <end position="62"/>
    </location>
</feature>
<dbReference type="EMBL" id="BQKY01000010">
    <property type="protein sequence ID" value="GJN92251.1"/>
    <property type="molecule type" value="Genomic_DNA"/>
</dbReference>
<evidence type="ECO:0000256" key="1">
    <source>
        <dbReference type="SAM" id="MobiDB-lite"/>
    </source>
</evidence>
<dbReference type="AlphaFoldDB" id="A0AAV5GHW5"/>
<sequence length="135" mass="14442">MLSRFAPGLRAATLRPARVAPSLSAAPPRLPLLYRTYADTSRPNTSEGHGVGTTSTSHQTVMPKTPPEPTPFFARKMIGLEVTPLMAFIGTIVVVALGFLGKNLITEDSIQHRHGVIDDKALKEAVNSDGHDSGK</sequence>
<keyword evidence="2" id="KW-1133">Transmembrane helix</keyword>
<gene>
    <name evidence="3" type="ORF">Rhopal_005281-T1</name>
</gene>
<keyword evidence="4" id="KW-1185">Reference proteome</keyword>
<keyword evidence="2" id="KW-0812">Transmembrane</keyword>
<reference evidence="3 4" key="1">
    <citation type="submission" date="2021-12" db="EMBL/GenBank/DDBJ databases">
        <title>High titer production of polyol ester of fatty acids by Rhodotorula paludigena BS15 towards product separation-free biomass refinery.</title>
        <authorList>
            <person name="Mano J."/>
            <person name="Ono H."/>
            <person name="Tanaka T."/>
            <person name="Naito K."/>
            <person name="Sushida H."/>
            <person name="Ike M."/>
            <person name="Tokuyasu K."/>
            <person name="Kitaoka M."/>
        </authorList>
    </citation>
    <scope>NUCLEOTIDE SEQUENCE [LARGE SCALE GENOMIC DNA]</scope>
    <source>
        <strain evidence="3 4">BS15</strain>
    </source>
</reference>
<organism evidence="3 4">
    <name type="scientific">Rhodotorula paludigena</name>
    <dbReference type="NCBI Taxonomy" id="86838"/>
    <lineage>
        <taxon>Eukaryota</taxon>
        <taxon>Fungi</taxon>
        <taxon>Dikarya</taxon>
        <taxon>Basidiomycota</taxon>
        <taxon>Pucciniomycotina</taxon>
        <taxon>Microbotryomycetes</taxon>
        <taxon>Sporidiobolales</taxon>
        <taxon>Sporidiobolaceae</taxon>
        <taxon>Rhodotorula</taxon>
    </lineage>
</organism>
<feature type="transmembrane region" description="Helical" evidence="2">
    <location>
        <begin position="85"/>
        <end position="105"/>
    </location>
</feature>
<evidence type="ECO:0000313" key="3">
    <source>
        <dbReference type="EMBL" id="GJN92251.1"/>
    </source>
</evidence>
<name>A0AAV5GHW5_9BASI</name>
<feature type="region of interest" description="Disordered" evidence="1">
    <location>
        <begin position="39"/>
        <end position="65"/>
    </location>
</feature>
<evidence type="ECO:0000256" key="2">
    <source>
        <dbReference type="SAM" id="Phobius"/>
    </source>
</evidence>
<accession>A0AAV5GHW5</accession>
<proteinExistence type="predicted"/>
<evidence type="ECO:0000313" key="4">
    <source>
        <dbReference type="Proteomes" id="UP001342314"/>
    </source>
</evidence>
<dbReference type="Proteomes" id="UP001342314">
    <property type="component" value="Unassembled WGS sequence"/>
</dbReference>
<comment type="caution">
    <text evidence="3">The sequence shown here is derived from an EMBL/GenBank/DDBJ whole genome shotgun (WGS) entry which is preliminary data.</text>
</comment>
<protein>
    <submittedName>
        <fullName evidence="3">Uncharacterized protein</fullName>
    </submittedName>
</protein>
<keyword evidence="2" id="KW-0472">Membrane</keyword>